<dbReference type="PANTHER" id="PTHR30408:SF13">
    <property type="entry name" value="TYPE I RESTRICTION ENZYME HINDI SPECIFICITY SUBUNIT"/>
    <property type="match status" value="1"/>
</dbReference>
<keyword evidence="3" id="KW-0238">DNA-binding</keyword>
<accession>A0A1W2ARB0</accession>
<dbReference type="Pfam" id="PF01420">
    <property type="entry name" value="Methylase_S"/>
    <property type="match status" value="2"/>
</dbReference>
<evidence type="ECO:0000256" key="2">
    <source>
        <dbReference type="ARBA" id="ARBA00022747"/>
    </source>
</evidence>
<name>A0A1W2ARB0_9HYPH</name>
<dbReference type="SUPFAM" id="SSF116734">
    <property type="entry name" value="DNA methylase specificity domain"/>
    <property type="match status" value="2"/>
</dbReference>
<evidence type="ECO:0000313" key="6">
    <source>
        <dbReference type="Proteomes" id="UP000192656"/>
    </source>
</evidence>
<gene>
    <name evidence="5" type="ORF">SAMN06297251_10516</name>
</gene>
<sequence length="402" mass="44933">MTTWWQCSLGDQITLQRGVDITRKESSFGSVPVISSGGLSFYHNVSIDNGPGVVIGRKGSLGTVYWVNQPYWPHDTTLWVKDFKGNDSRFVYYALKSLDTKSLDVGSSNPTLNRNHVHPIQIWWTNLDTQREITTALSALDDKIELNRRIAGTLEEMARALYRSWFVDFDPVRAKAEGREPAHMDGATAALFPDRFGEDGLPEGWHSRSLEEVADFLNGAALQKFPPEEGCESLPVIKIAELRLGITEKTARASANLPTKYRINNGDVLFSWSGSLLQKVWTEGAGALNQHLFKVTSEHVPKWFHYYAVDQHMDEFRQIAASKATTMGHIQRRHLREAMVALPDDPRILEAAGRIVAAAFDRAIAASLENQTLAELRDTLLPKLMSGDIRVGEAREMAEAAE</sequence>
<dbReference type="PANTHER" id="PTHR30408">
    <property type="entry name" value="TYPE-1 RESTRICTION ENZYME ECOKI SPECIFICITY PROTEIN"/>
    <property type="match status" value="1"/>
</dbReference>
<evidence type="ECO:0000313" key="5">
    <source>
        <dbReference type="EMBL" id="SMC63052.1"/>
    </source>
</evidence>
<keyword evidence="2" id="KW-0680">Restriction system</keyword>
<dbReference type="RefSeq" id="WP_084409461.1">
    <property type="nucleotide sequence ID" value="NZ_FWXR01000005.1"/>
</dbReference>
<dbReference type="InterPro" id="IPR000055">
    <property type="entry name" value="Restrct_endonuc_typeI_TRD"/>
</dbReference>
<proteinExistence type="inferred from homology"/>
<dbReference type="GO" id="GO:0009307">
    <property type="term" value="P:DNA restriction-modification system"/>
    <property type="evidence" value="ECO:0007669"/>
    <property type="project" value="UniProtKB-KW"/>
</dbReference>
<feature type="domain" description="Type I restriction modification DNA specificity" evidence="4">
    <location>
        <begin position="202"/>
        <end position="346"/>
    </location>
</feature>
<reference evidence="5 6" key="1">
    <citation type="submission" date="2017-04" db="EMBL/GenBank/DDBJ databases">
        <authorList>
            <person name="Afonso C.L."/>
            <person name="Miller P.J."/>
            <person name="Scott M.A."/>
            <person name="Spackman E."/>
            <person name="Goraichik I."/>
            <person name="Dimitrov K.M."/>
            <person name="Suarez D.L."/>
            <person name="Swayne D.E."/>
        </authorList>
    </citation>
    <scope>NUCLEOTIDE SEQUENCE [LARGE SCALE GENOMIC DNA]</scope>
    <source>
        <strain evidence="5 6">CGMCC 1.10972</strain>
    </source>
</reference>
<dbReference type="Proteomes" id="UP000192656">
    <property type="component" value="Unassembled WGS sequence"/>
</dbReference>
<keyword evidence="6" id="KW-1185">Reference proteome</keyword>
<dbReference type="OrthoDB" id="164285at2"/>
<dbReference type="GO" id="GO:0003677">
    <property type="term" value="F:DNA binding"/>
    <property type="evidence" value="ECO:0007669"/>
    <property type="project" value="UniProtKB-KW"/>
</dbReference>
<dbReference type="CDD" id="cd17267">
    <property type="entry name" value="RMtype1_S_EcoAO83I-TRD1-CR1_like"/>
    <property type="match status" value="1"/>
</dbReference>
<dbReference type="EMBL" id="FWXR01000005">
    <property type="protein sequence ID" value="SMC63052.1"/>
    <property type="molecule type" value="Genomic_DNA"/>
</dbReference>
<comment type="similarity">
    <text evidence="1">Belongs to the type-I restriction system S methylase family.</text>
</comment>
<dbReference type="InterPro" id="IPR044946">
    <property type="entry name" value="Restrct_endonuc_typeI_TRD_sf"/>
</dbReference>
<dbReference type="AlphaFoldDB" id="A0A1W2ARB0"/>
<evidence type="ECO:0000256" key="3">
    <source>
        <dbReference type="ARBA" id="ARBA00023125"/>
    </source>
</evidence>
<evidence type="ECO:0000259" key="4">
    <source>
        <dbReference type="Pfam" id="PF01420"/>
    </source>
</evidence>
<organism evidence="5 6">
    <name type="scientific">Fulvimarina manganoxydans</name>
    <dbReference type="NCBI Taxonomy" id="937218"/>
    <lineage>
        <taxon>Bacteria</taxon>
        <taxon>Pseudomonadati</taxon>
        <taxon>Pseudomonadota</taxon>
        <taxon>Alphaproteobacteria</taxon>
        <taxon>Hyphomicrobiales</taxon>
        <taxon>Aurantimonadaceae</taxon>
        <taxon>Fulvimarina</taxon>
    </lineage>
</organism>
<feature type="domain" description="Type I restriction modification DNA specificity" evidence="4">
    <location>
        <begin position="29"/>
        <end position="155"/>
    </location>
</feature>
<dbReference type="InterPro" id="IPR052021">
    <property type="entry name" value="Type-I_RS_S_subunit"/>
</dbReference>
<protein>
    <submittedName>
        <fullName evidence="5">Type I restriction enzyme, S subunit</fullName>
    </submittedName>
</protein>
<evidence type="ECO:0000256" key="1">
    <source>
        <dbReference type="ARBA" id="ARBA00010923"/>
    </source>
</evidence>
<dbReference type="STRING" id="937218.SAMN06297251_10516"/>
<dbReference type="Gene3D" id="3.90.220.20">
    <property type="entry name" value="DNA methylase specificity domains"/>
    <property type="match status" value="2"/>
</dbReference>